<dbReference type="AlphaFoldDB" id="A0A2Z5ZED2"/>
<reference evidence="1 2" key="1">
    <citation type="submission" date="2018-02" db="EMBL/GenBank/DDBJ databases">
        <title>Acetobacter orientalis genome.</title>
        <authorList>
            <person name="Nakashima N."/>
            <person name="Tamura T."/>
        </authorList>
    </citation>
    <scope>NUCLEOTIDE SEQUENCE [LARGE SCALE GENOMIC DNA]</scope>
    <source>
        <strain evidence="1 2">FAN1</strain>
    </source>
</reference>
<organism evidence="1 2">
    <name type="scientific">Acetobacter orientalis</name>
    <dbReference type="NCBI Taxonomy" id="146474"/>
    <lineage>
        <taxon>Bacteria</taxon>
        <taxon>Pseudomonadati</taxon>
        <taxon>Pseudomonadota</taxon>
        <taxon>Alphaproteobacteria</taxon>
        <taxon>Acetobacterales</taxon>
        <taxon>Acetobacteraceae</taxon>
        <taxon>Acetobacter</taxon>
    </lineage>
</organism>
<evidence type="ECO:0000313" key="2">
    <source>
        <dbReference type="Proteomes" id="UP000270034"/>
    </source>
</evidence>
<evidence type="ECO:0000313" key="1">
    <source>
        <dbReference type="EMBL" id="BBC78850.1"/>
    </source>
</evidence>
<name>A0A2Z5ZED2_9PROT</name>
<dbReference type="KEGG" id="aot:AcetOri_orf00723"/>
<dbReference type="EMBL" id="AP018515">
    <property type="protein sequence ID" value="BBC78850.1"/>
    <property type="molecule type" value="Genomic_DNA"/>
</dbReference>
<protein>
    <submittedName>
        <fullName evidence="1">Cytochrome c biogenesis protein CcdA</fullName>
    </submittedName>
</protein>
<accession>A0A2Z5ZED2</accession>
<gene>
    <name evidence="1" type="ORF">AcetOrient_orf00723</name>
</gene>
<dbReference type="Proteomes" id="UP000270034">
    <property type="component" value="Chromosome"/>
</dbReference>
<proteinExistence type="predicted"/>
<sequence length="37" mass="4091">MVANAAIAAVQTFRAFTRAICERQAQPPQHKHGENRA</sequence>